<dbReference type="EMBL" id="BNJF01000008">
    <property type="protein sequence ID" value="GHO50601.1"/>
    <property type="molecule type" value="Genomic_DNA"/>
</dbReference>
<organism evidence="2 3">
    <name type="scientific">Ktedonospora formicarum</name>
    <dbReference type="NCBI Taxonomy" id="2778364"/>
    <lineage>
        <taxon>Bacteria</taxon>
        <taxon>Bacillati</taxon>
        <taxon>Chloroflexota</taxon>
        <taxon>Ktedonobacteria</taxon>
        <taxon>Ktedonobacterales</taxon>
        <taxon>Ktedonobacteraceae</taxon>
        <taxon>Ktedonospora</taxon>
    </lineage>
</organism>
<reference evidence="2" key="1">
    <citation type="submission" date="2020-10" db="EMBL/GenBank/DDBJ databases">
        <title>Taxonomic study of unclassified bacteria belonging to the class Ktedonobacteria.</title>
        <authorList>
            <person name="Yabe S."/>
            <person name="Wang C.M."/>
            <person name="Zheng Y."/>
            <person name="Sakai Y."/>
            <person name="Cavaletti L."/>
            <person name="Monciardini P."/>
            <person name="Donadio S."/>
        </authorList>
    </citation>
    <scope>NUCLEOTIDE SEQUENCE</scope>
    <source>
        <strain evidence="2">SOSP1-1</strain>
    </source>
</reference>
<name>A0A8J3I8I9_9CHLR</name>
<feature type="region of interest" description="Disordered" evidence="1">
    <location>
        <begin position="1"/>
        <end position="35"/>
    </location>
</feature>
<dbReference type="Proteomes" id="UP000612362">
    <property type="component" value="Unassembled WGS sequence"/>
</dbReference>
<keyword evidence="3" id="KW-1185">Reference proteome</keyword>
<accession>A0A8J3I8I9</accession>
<gene>
    <name evidence="2" type="ORF">KSX_87640</name>
</gene>
<comment type="caution">
    <text evidence="2">The sequence shown here is derived from an EMBL/GenBank/DDBJ whole genome shotgun (WGS) entry which is preliminary data.</text>
</comment>
<evidence type="ECO:0000256" key="1">
    <source>
        <dbReference type="SAM" id="MobiDB-lite"/>
    </source>
</evidence>
<protein>
    <submittedName>
        <fullName evidence="2">Uncharacterized protein</fullName>
    </submittedName>
</protein>
<sequence>MLIGLREKGDPRESSIGSNIAGEEKSFSLPLSETDPHRDKPYLAFGSCFNEQRA</sequence>
<dbReference type="AlphaFoldDB" id="A0A8J3I8I9"/>
<feature type="compositionally biased region" description="Basic and acidic residues" evidence="1">
    <location>
        <begin position="1"/>
        <end position="13"/>
    </location>
</feature>
<evidence type="ECO:0000313" key="3">
    <source>
        <dbReference type="Proteomes" id="UP000612362"/>
    </source>
</evidence>
<evidence type="ECO:0000313" key="2">
    <source>
        <dbReference type="EMBL" id="GHO50601.1"/>
    </source>
</evidence>
<proteinExistence type="predicted"/>